<feature type="region of interest" description="Disordered" evidence="6">
    <location>
        <begin position="501"/>
        <end position="520"/>
    </location>
</feature>
<gene>
    <name evidence="9" type="ordered locus">Sta7437_3058</name>
</gene>
<dbReference type="OrthoDB" id="581647at2"/>
<dbReference type="InterPro" id="IPR000719">
    <property type="entry name" value="Prot_kinase_dom"/>
</dbReference>
<dbReference type="Gene3D" id="1.10.510.10">
    <property type="entry name" value="Transferase(Phosphotransferase) domain 1"/>
    <property type="match status" value="1"/>
</dbReference>
<keyword evidence="4 5" id="KW-0067">ATP-binding</keyword>
<dbReference type="PROSITE" id="PS00107">
    <property type="entry name" value="PROTEIN_KINASE_ATP"/>
    <property type="match status" value="1"/>
</dbReference>
<protein>
    <submittedName>
        <fullName evidence="9">Serine/threonine protein kinase</fullName>
    </submittedName>
</protein>
<dbReference type="PROSITE" id="PS50011">
    <property type="entry name" value="PROTEIN_KINASE_DOM"/>
    <property type="match status" value="1"/>
</dbReference>
<dbReference type="CDD" id="cd14014">
    <property type="entry name" value="STKc_PknB_like"/>
    <property type="match status" value="1"/>
</dbReference>
<dbReference type="PANTHER" id="PTHR43289:SF34">
    <property type="entry name" value="SERINE_THREONINE-PROTEIN KINASE YBDM-RELATED"/>
    <property type="match status" value="1"/>
</dbReference>
<dbReference type="InterPro" id="IPR011009">
    <property type="entry name" value="Kinase-like_dom_sf"/>
</dbReference>
<evidence type="ECO:0000256" key="1">
    <source>
        <dbReference type="ARBA" id="ARBA00022679"/>
    </source>
</evidence>
<keyword evidence="10" id="KW-1185">Reference proteome</keyword>
<feature type="binding site" evidence="5">
    <location>
        <position position="43"/>
    </location>
    <ligand>
        <name>ATP</name>
        <dbReference type="ChEBI" id="CHEBI:30616"/>
    </ligand>
</feature>
<feature type="domain" description="Protein kinase" evidence="8">
    <location>
        <begin position="14"/>
        <end position="274"/>
    </location>
</feature>
<feature type="compositionally biased region" description="Basic residues" evidence="6">
    <location>
        <begin position="510"/>
        <end position="520"/>
    </location>
</feature>
<keyword evidence="7" id="KW-0812">Transmembrane</keyword>
<name>K9XY59_STAC7</name>
<keyword evidence="2 5" id="KW-0547">Nucleotide-binding</keyword>
<feature type="transmembrane region" description="Helical" evidence="7">
    <location>
        <begin position="307"/>
        <end position="326"/>
    </location>
</feature>
<keyword evidence="9" id="KW-0723">Serine/threonine-protein kinase</keyword>
<dbReference type="STRING" id="111780.Sta7437_3058"/>
<reference evidence="10" key="1">
    <citation type="journal article" date="2013" name="Proc. Natl. Acad. Sci. U.S.A.">
        <title>Improving the coverage of the cyanobacterial phylum using diversity-driven genome sequencing.</title>
        <authorList>
            <person name="Shih P.M."/>
            <person name="Wu D."/>
            <person name="Latifi A."/>
            <person name="Axen S.D."/>
            <person name="Fewer D.P."/>
            <person name="Talla E."/>
            <person name="Calteau A."/>
            <person name="Cai F."/>
            <person name="Tandeau de Marsac N."/>
            <person name="Rippka R."/>
            <person name="Herdman M."/>
            <person name="Sivonen K."/>
            <person name="Coursin T."/>
            <person name="Laurent T."/>
            <person name="Goodwin L."/>
            <person name="Nolan M."/>
            <person name="Davenport K.W."/>
            <person name="Han C.S."/>
            <person name="Rubin E.M."/>
            <person name="Eisen J.A."/>
            <person name="Woyke T."/>
            <person name="Gugger M."/>
            <person name="Kerfeld C.A."/>
        </authorList>
    </citation>
    <scope>NUCLEOTIDE SEQUENCE [LARGE SCALE GENOMIC DNA]</scope>
    <source>
        <strain evidence="10">ATCC 29371 / PCC 7437</strain>
    </source>
</reference>
<dbReference type="PROSITE" id="PS00108">
    <property type="entry name" value="PROTEIN_KINASE_ST"/>
    <property type="match status" value="1"/>
</dbReference>
<evidence type="ECO:0000256" key="7">
    <source>
        <dbReference type="SAM" id="Phobius"/>
    </source>
</evidence>
<evidence type="ECO:0000313" key="10">
    <source>
        <dbReference type="Proteomes" id="UP000010473"/>
    </source>
</evidence>
<feature type="region of interest" description="Disordered" evidence="6">
    <location>
        <begin position="446"/>
        <end position="483"/>
    </location>
</feature>
<sequence length="520" mass="57536">MINLIGQSLQNGKYYLKQELGRGRFGITYQATNLALEQEVAIKILAPWWRQDSNLAQSVERFQNEAKRLAKCSHPNIVRVLDFFVENGYPYIVMDYIRGQTLAQIVSNGNLLTETTAIEYIKQAGEALSAVHDQALLLHQDLKPKNLILSQDNQQVILIDFGIARELNSEKLHNQKNLLSEGYAPIEQYLIDSPRTIATDIYGLAATLYTLLTGKTPPSAISRVHGCILEPPCQIRPELSQTVSEAVMWGMALEADSRPSCVSEWLAQLTTDFNKTSIPVKSTSSKLVNPILGTALFCNFGTYRRKIALLTGTAVFGLGILLTVMFTNESFQVRKIINNNSSLANESSRVKSSSSQSPSIPSQKLVPEQKLPVNLVSSSESNPRSEPQTNLALVESESKIDKQSNAQYQAAKSVSLKQENPAPKPIPSSATPQLFVNTKTSVKSKPAIFSSGKTNPSIQTQRAKPQIFSTSSSVRVTNKQPAIFKNPKELKRVQKIKPLKKSKSIDRGRAKVRVTRSKVK</sequence>
<evidence type="ECO:0000256" key="5">
    <source>
        <dbReference type="PROSITE-ProRule" id="PRU10141"/>
    </source>
</evidence>
<dbReference type="GO" id="GO:0004674">
    <property type="term" value="F:protein serine/threonine kinase activity"/>
    <property type="evidence" value="ECO:0007669"/>
    <property type="project" value="UniProtKB-KW"/>
</dbReference>
<evidence type="ECO:0000313" key="9">
    <source>
        <dbReference type="EMBL" id="AFZ36572.1"/>
    </source>
</evidence>
<evidence type="ECO:0000256" key="3">
    <source>
        <dbReference type="ARBA" id="ARBA00022777"/>
    </source>
</evidence>
<dbReference type="GO" id="GO:0005524">
    <property type="term" value="F:ATP binding"/>
    <property type="evidence" value="ECO:0007669"/>
    <property type="project" value="UniProtKB-UniRule"/>
</dbReference>
<dbReference type="Proteomes" id="UP000010473">
    <property type="component" value="Chromosome"/>
</dbReference>
<keyword evidence="3 9" id="KW-0418">Kinase</keyword>
<keyword evidence="7" id="KW-0472">Membrane</keyword>
<evidence type="ECO:0000256" key="6">
    <source>
        <dbReference type="SAM" id="MobiDB-lite"/>
    </source>
</evidence>
<dbReference type="InterPro" id="IPR008271">
    <property type="entry name" value="Ser/Thr_kinase_AS"/>
</dbReference>
<evidence type="ECO:0000256" key="4">
    <source>
        <dbReference type="ARBA" id="ARBA00022840"/>
    </source>
</evidence>
<dbReference type="Pfam" id="PF00069">
    <property type="entry name" value="Pkinase"/>
    <property type="match status" value="1"/>
</dbReference>
<dbReference type="AlphaFoldDB" id="K9XY59"/>
<keyword evidence="7" id="KW-1133">Transmembrane helix</keyword>
<dbReference type="KEGG" id="scs:Sta7437_3058"/>
<dbReference type="PANTHER" id="PTHR43289">
    <property type="entry name" value="MITOGEN-ACTIVATED PROTEIN KINASE KINASE KINASE 20-RELATED"/>
    <property type="match status" value="1"/>
</dbReference>
<accession>K9XY59</accession>
<proteinExistence type="predicted"/>
<dbReference type="EMBL" id="CP003653">
    <property type="protein sequence ID" value="AFZ36572.1"/>
    <property type="molecule type" value="Genomic_DNA"/>
</dbReference>
<feature type="region of interest" description="Disordered" evidence="6">
    <location>
        <begin position="375"/>
        <end position="432"/>
    </location>
</feature>
<evidence type="ECO:0000256" key="2">
    <source>
        <dbReference type="ARBA" id="ARBA00022741"/>
    </source>
</evidence>
<dbReference type="HOGENOM" id="CLU_029689_1_0_3"/>
<dbReference type="eggNOG" id="COG0515">
    <property type="taxonomic scope" value="Bacteria"/>
</dbReference>
<feature type="compositionally biased region" description="Polar residues" evidence="6">
    <location>
        <begin position="403"/>
        <end position="418"/>
    </location>
</feature>
<organism evidence="9 10">
    <name type="scientific">Stanieria cyanosphaera (strain ATCC 29371 / PCC 7437)</name>
    <dbReference type="NCBI Taxonomy" id="111780"/>
    <lineage>
        <taxon>Bacteria</taxon>
        <taxon>Bacillati</taxon>
        <taxon>Cyanobacteriota</taxon>
        <taxon>Cyanophyceae</taxon>
        <taxon>Pleurocapsales</taxon>
        <taxon>Dermocarpellaceae</taxon>
        <taxon>Stanieria</taxon>
    </lineage>
</organism>
<evidence type="ECO:0000259" key="8">
    <source>
        <dbReference type="PROSITE" id="PS50011"/>
    </source>
</evidence>
<dbReference type="SMART" id="SM00220">
    <property type="entry name" value="S_TKc"/>
    <property type="match status" value="1"/>
</dbReference>
<dbReference type="SUPFAM" id="SSF56112">
    <property type="entry name" value="Protein kinase-like (PK-like)"/>
    <property type="match status" value="1"/>
</dbReference>
<dbReference type="RefSeq" id="WP_015194238.1">
    <property type="nucleotide sequence ID" value="NC_019748.1"/>
</dbReference>
<feature type="compositionally biased region" description="Polar residues" evidence="6">
    <location>
        <begin position="451"/>
        <end position="480"/>
    </location>
</feature>
<keyword evidence="1" id="KW-0808">Transferase</keyword>
<dbReference type="Gene3D" id="3.30.200.20">
    <property type="entry name" value="Phosphorylase Kinase, domain 1"/>
    <property type="match status" value="1"/>
</dbReference>
<feature type="compositionally biased region" description="Polar residues" evidence="6">
    <location>
        <begin position="375"/>
        <end position="391"/>
    </location>
</feature>
<dbReference type="InterPro" id="IPR017441">
    <property type="entry name" value="Protein_kinase_ATP_BS"/>
</dbReference>